<feature type="chain" id="PRO_5015523844" description="Transferrin-binding protein B C-lobe/N-lobe beta barrel domain-containing protein" evidence="1">
    <location>
        <begin position="16"/>
        <end position="229"/>
    </location>
</feature>
<dbReference type="Proteomes" id="UP000240904">
    <property type="component" value="Unassembled WGS sequence"/>
</dbReference>
<protein>
    <recommendedName>
        <fullName evidence="4">Transferrin-binding protein B C-lobe/N-lobe beta barrel domain-containing protein</fullName>
    </recommendedName>
</protein>
<name>A0A2T3N1Q3_9GAMM</name>
<dbReference type="RefSeq" id="WP_107282639.1">
    <property type="nucleotide sequence ID" value="NZ_PYMC01000003.1"/>
</dbReference>
<evidence type="ECO:0008006" key="4">
    <source>
        <dbReference type="Google" id="ProtNLM"/>
    </source>
</evidence>
<dbReference type="PROSITE" id="PS51257">
    <property type="entry name" value="PROKAR_LIPOPROTEIN"/>
    <property type="match status" value="1"/>
</dbReference>
<keyword evidence="3" id="KW-1185">Reference proteome</keyword>
<proteinExistence type="predicted"/>
<evidence type="ECO:0000313" key="3">
    <source>
        <dbReference type="Proteomes" id="UP000240904"/>
    </source>
</evidence>
<evidence type="ECO:0000313" key="2">
    <source>
        <dbReference type="EMBL" id="PSW06260.1"/>
    </source>
</evidence>
<gene>
    <name evidence="2" type="ORF">C9I89_07060</name>
</gene>
<dbReference type="OrthoDB" id="5906340at2"/>
<organism evidence="2 3">
    <name type="scientific">Photobacterium lipolyticum</name>
    <dbReference type="NCBI Taxonomy" id="266810"/>
    <lineage>
        <taxon>Bacteria</taxon>
        <taxon>Pseudomonadati</taxon>
        <taxon>Pseudomonadota</taxon>
        <taxon>Gammaproteobacteria</taxon>
        <taxon>Vibrionales</taxon>
        <taxon>Vibrionaceae</taxon>
        <taxon>Photobacterium</taxon>
    </lineage>
</organism>
<accession>A0A2T3N1Q3</accession>
<dbReference type="EMBL" id="PYMC01000003">
    <property type="protein sequence ID" value="PSW06260.1"/>
    <property type="molecule type" value="Genomic_DNA"/>
</dbReference>
<evidence type="ECO:0000256" key="1">
    <source>
        <dbReference type="SAM" id="SignalP"/>
    </source>
</evidence>
<keyword evidence="1" id="KW-0732">Signal</keyword>
<feature type="signal peptide" evidence="1">
    <location>
        <begin position="1"/>
        <end position="15"/>
    </location>
</feature>
<comment type="caution">
    <text evidence="2">The sequence shown here is derived from an EMBL/GenBank/DDBJ whole genome shotgun (WGS) entry which is preliminary data.</text>
</comment>
<reference evidence="2 3" key="1">
    <citation type="submission" date="2018-03" db="EMBL/GenBank/DDBJ databases">
        <title>Whole genome sequencing of Histamine producing bacteria.</title>
        <authorList>
            <person name="Butler K."/>
        </authorList>
    </citation>
    <scope>NUCLEOTIDE SEQUENCE [LARGE SCALE GENOMIC DNA]</scope>
    <source>
        <strain evidence="2 3">DSM 16190</strain>
    </source>
</reference>
<dbReference type="AlphaFoldDB" id="A0A2T3N1Q3"/>
<sequence>MKKLVVVAISTALLAACGGGSSSSTPTPRPGPSPTIQPNGIYKSADAVMVIDTAIANGVLAADSTNNLYSFDSATVNNETLALKGVRLWSDGLFVHDPEQAVSITFDGNTASAMAVIDGTSFVHSFTKQPDSLALNQITGTHTNADDGSTWAIDSEGNIAINGMCTFSGTLTKNNHYYRASVTATACTPSSYDGNYNGAAFTVSDGGTIQLVGALYNDTNMIWGTVPVN</sequence>